<organism evidence="1 2">
    <name type="scientific">Flavobacterium saliperosum S13</name>
    <dbReference type="NCBI Taxonomy" id="1341155"/>
    <lineage>
        <taxon>Bacteria</taxon>
        <taxon>Pseudomonadati</taxon>
        <taxon>Bacteroidota</taxon>
        <taxon>Flavobacteriia</taxon>
        <taxon>Flavobacteriales</taxon>
        <taxon>Flavobacteriaceae</taxon>
        <taxon>Flavobacterium</taxon>
    </lineage>
</organism>
<protein>
    <submittedName>
        <fullName evidence="1">Uncharacterized protein</fullName>
    </submittedName>
</protein>
<dbReference type="EMBL" id="AVFO01000040">
    <property type="protein sequence ID" value="ESU24108.1"/>
    <property type="molecule type" value="Genomic_DNA"/>
</dbReference>
<comment type="caution">
    <text evidence="1">The sequence shown here is derived from an EMBL/GenBank/DDBJ whole genome shotgun (WGS) entry which is preliminary data.</text>
</comment>
<gene>
    <name evidence="1" type="ORF">FSS13T_20790</name>
</gene>
<keyword evidence="2" id="KW-1185">Reference proteome</keyword>
<accession>A0ABP2ZXX3</accession>
<reference evidence="1 2" key="1">
    <citation type="submission" date="2013-08" db="EMBL/GenBank/DDBJ databases">
        <title>Flavobacterium saliperosum type strain genome sequencing.</title>
        <authorList>
            <person name="Lee K."/>
            <person name="Yi H."/>
            <person name="Park S."/>
            <person name="Chun J."/>
        </authorList>
    </citation>
    <scope>NUCLEOTIDE SEQUENCE [LARGE SCALE GENOMIC DNA]</scope>
    <source>
        <strain evidence="1 2">S13</strain>
    </source>
</reference>
<dbReference type="Proteomes" id="UP000018234">
    <property type="component" value="Unassembled WGS sequence"/>
</dbReference>
<evidence type="ECO:0000313" key="2">
    <source>
        <dbReference type="Proteomes" id="UP000018234"/>
    </source>
</evidence>
<name>A0ABP2ZXX3_9FLAO</name>
<proteinExistence type="predicted"/>
<sequence>MVCFWKPFSRCPLYPLRRDTAPIGAIREMSFVFFTETIFLLSDFKQPAINY</sequence>
<evidence type="ECO:0000313" key="1">
    <source>
        <dbReference type="EMBL" id="ESU24108.1"/>
    </source>
</evidence>